<proteinExistence type="predicted"/>
<dbReference type="AlphaFoldDB" id="A0A564UJ58"/>
<protein>
    <submittedName>
        <fullName evidence="1">Uncharacterized protein</fullName>
    </submittedName>
</protein>
<dbReference type="Proteomes" id="UP000398619">
    <property type="component" value="Unassembled WGS sequence"/>
</dbReference>
<accession>A0A564UJ58</accession>
<organism evidence="1 2">
    <name type="scientific">Dorea longicatena</name>
    <dbReference type="NCBI Taxonomy" id="88431"/>
    <lineage>
        <taxon>Bacteria</taxon>
        <taxon>Bacillati</taxon>
        <taxon>Bacillota</taxon>
        <taxon>Clostridia</taxon>
        <taxon>Lachnospirales</taxon>
        <taxon>Lachnospiraceae</taxon>
        <taxon>Dorea</taxon>
    </lineage>
</organism>
<evidence type="ECO:0000313" key="2">
    <source>
        <dbReference type="Proteomes" id="UP000398619"/>
    </source>
</evidence>
<evidence type="ECO:0000313" key="1">
    <source>
        <dbReference type="EMBL" id="VUX19409.1"/>
    </source>
</evidence>
<gene>
    <name evidence="1" type="ORF">DLSSTS7063_02617</name>
</gene>
<name>A0A564UJ58_9FIRM</name>
<dbReference type="Pfam" id="PF19552">
    <property type="entry name" value="DUF6075"/>
    <property type="match status" value="1"/>
</dbReference>
<sequence length="68" mass="7993">MANTATGAEKGNTRTITFRNKEHEKFFKTYLQKCESQDVYRKALIYCLGIDRDTILIHTERETYKNMG</sequence>
<dbReference type="RefSeq" id="WP_144101341.1">
    <property type="nucleotide sequence ID" value="NZ_CABHNM010000062.1"/>
</dbReference>
<dbReference type="InterPro" id="IPR045721">
    <property type="entry name" value="DUF6075"/>
</dbReference>
<dbReference type="EMBL" id="CABHNM010000062">
    <property type="protein sequence ID" value="VUX19409.1"/>
    <property type="molecule type" value="Genomic_DNA"/>
</dbReference>
<reference evidence="1 2" key="1">
    <citation type="submission" date="2019-07" db="EMBL/GenBank/DDBJ databases">
        <authorList>
            <person name="Hibberd C M."/>
            <person name="Gehrig L. J."/>
            <person name="Chang H.-W."/>
            <person name="Venkatesh S."/>
        </authorList>
    </citation>
    <scope>NUCLEOTIDE SEQUENCE [LARGE SCALE GENOMIC DNA]</scope>
    <source>
        <strain evidence="1">Dorea_longicatena_SSTS_Bg7063</strain>
    </source>
</reference>